<sequence length="334" mass="37010">MPGFNHIRVRKSYSRDTLMVSPVDENGVADRWADASNPHVVSAVATATIVDDECNGSLPSSHVAALGLADALRHVHILRRGPETSGGPEPRPALPGRVATHTMVRFIDLTAWNSDDAETFWRTRPIMGLLARPKGATRMVLNSSFDPRHPRLREASFSAYFLGLSEVTLIFTPYERVRSPPPSGDLMPMSAANTPTGTPTTSPRTSTDKPTRPGFITSNIPPEQRWLGMLNDLMYALSECFGGTTCRFTLVGVETIPAAALNLDPALADDWPSRRETVRKLIGRQVNFTRGVYPPQPPIPADELAHLLQDIRILTREEYRQRVGAEEFELFTMW</sequence>
<accession>A0A0J0XRJ6</accession>
<evidence type="ECO:0000256" key="1">
    <source>
        <dbReference type="SAM" id="MobiDB-lite"/>
    </source>
</evidence>
<dbReference type="AlphaFoldDB" id="A0A0J0XRJ6"/>
<evidence type="ECO:0000313" key="3">
    <source>
        <dbReference type="Proteomes" id="UP000053611"/>
    </source>
</evidence>
<feature type="compositionally biased region" description="Low complexity" evidence="1">
    <location>
        <begin position="194"/>
        <end position="205"/>
    </location>
</feature>
<dbReference type="RefSeq" id="XP_018280206.1">
    <property type="nucleotide sequence ID" value="XM_018425270.1"/>
</dbReference>
<organism evidence="2 3">
    <name type="scientific">Cutaneotrichosporon oleaginosum</name>
    <dbReference type="NCBI Taxonomy" id="879819"/>
    <lineage>
        <taxon>Eukaryota</taxon>
        <taxon>Fungi</taxon>
        <taxon>Dikarya</taxon>
        <taxon>Basidiomycota</taxon>
        <taxon>Agaricomycotina</taxon>
        <taxon>Tremellomycetes</taxon>
        <taxon>Trichosporonales</taxon>
        <taxon>Trichosporonaceae</taxon>
        <taxon>Cutaneotrichosporon</taxon>
    </lineage>
</organism>
<dbReference type="EMBL" id="KQ087192">
    <property type="protein sequence ID" value="KLT43715.1"/>
    <property type="molecule type" value="Genomic_DNA"/>
</dbReference>
<proteinExistence type="predicted"/>
<dbReference type="Proteomes" id="UP000053611">
    <property type="component" value="Unassembled WGS sequence"/>
</dbReference>
<protein>
    <submittedName>
        <fullName evidence="2">Uncharacterized protein</fullName>
    </submittedName>
</protein>
<evidence type="ECO:0000313" key="2">
    <source>
        <dbReference type="EMBL" id="KLT43715.1"/>
    </source>
</evidence>
<keyword evidence="3" id="KW-1185">Reference proteome</keyword>
<gene>
    <name evidence="2" type="ORF">CC85DRAFT_301114</name>
</gene>
<feature type="region of interest" description="Disordered" evidence="1">
    <location>
        <begin position="180"/>
        <end position="218"/>
    </location>
</feature>
<dbReference type="GeneID" id="28985873"/>
<name>A0A0J0XRJ6_9TREE</name>
<reference evidence="2 3" key="1">
    <citation type="submission" date="2015-03" db="EMBL/GenBank/DDBJ databases">
        <title>Genomics and transcriptomics of the oil-accumulating basidiomycete yeast T. oleaginosus allow insights into substrate utilization and the diverse evolutionary trajectories of mating systems in fungi.</title>
        <authorList>
            <consortium name="DOE Joint Genome Institute"/>
            <person name="Kourist R."/>
            <person name="Kracht O."/>
            <person name="Bracharz F."/>
            <person name="Lipzen A."/>
            <person name="Nolan M."/>
            <person name="Ohm R."/>
            <person name="Grigoriev I."/>
            <person name="Sun S."/>
            <person name="Heitman J."/>
            <person name="Bruck T."/>
            <person name="Nowrousian M."/>
        </authorList>
    </citation>
    <scope>NUCLEOTIDE SEQUENCE [LARGE SCALE GENOMIC DNA]</scope>
    <source>
        <strain evidence="2 3">IBC0246</strain>
    </source>
</reference>